<evidence type="ECO:0000313" key="2">
    <source>
        <dbReference type="Proteomes" id="UP001176961"/>
    </source>
</evidence>
<keyword evidence="2" id="KW-1185">Reference proteome</keyword>
<dbReference type="PANTHER" id="PTHR47518:SF9">
    <property type="entry name" value="SERPENTINE RECEPTOR, CLASS T"/>
    <property type="match status" value="1"/>
</dbReference>
<dbReference type="InterPro" id="IPR052854">
    <property type="entry name" value="Serpentine_rcpt_epsilon"/>
</dbReference>
<dbReference type="AlphaFoldDB" id="A0AA36DKE0"/>
<organism evidence="1 2">
    <name type="scientific">Cylicocyclus nassatus</name>
    <name type="common">Nematode worm</name>
    <dbReference type="NCBI Taxonomy" id="53992"/>
    <lineage>
        <taxon>Eukaryota</taxon>
        <taxon>Metazoa</taxon>
        <taxon>Ecdysozoa</taxon>
        <taxon>Nematoda</taxon>
        <taxon>Chromadorea</taxon>
        <taxon>Rhabditida</taxon>
        <taxon>Rhabditina</taxon>
        <taxon>Rhabditomorpha</taxon>
        <taxon>Strongyloidea</taxon>
        <taxon>Strongylidae</taxon>
        <taxon>Cylicocyclus</taxon>
    </lineage>
</organism>
<sequence>MTRKSVGRGLDLNARYQLIENIRTLKIIIPAIVLDSMLTAVDLASEYIFSVPYFVENNRCRDNTYMLKFIVIKAVHIAVEAAIPSWIFYSHPHLKRTNTSSTTIFVGRSGPVITNVFGENVGDAKQEETYETVLSRMWNPQNNMSAY</sequence>
<evidence type="ECO:0000313" key="1">
    <source>
        <dbReference type="EMBL" id="CAJ0588725.1"/>
    </source>
</evidence>
<protein>
    <recommendedName>
        <fullName evidence="3">G-protein coupled receptors family 1 profile domain-containing protein</fullName>
    </recommendedName>
</protein>
<dbReference type="Proteomes" id="UP001176961">
    <property type="component" value="Unassembled WGS sequence"/>
</dbReference>
<name>A0AA36DKE0_CYLNA</name>
<evidence type="ECO:0008006" key="3">
    <source>
        <dbReference type="Google" id="ProtNLM"/>
    </source>
</evidence>
<dbReference type="EMBL" id="CATQJL010000001">
    <property type="protein sequence ID" value="CAJ0588725.1"/>
    <property type="molecule type" value="Genomic_DNA"/>
</dbReference>
<gene>
    <name evidence="1" type="ORF">CYNAS_LOCUS708</name>
</gene>
<accession>A0AA36DKE0</accession>
<comment type="caution">
    <text evidence="1">The sequence shown here is derived from an EMBL/GenBank/DDBJ whole genome shotgun (WGS) entry which is preliminary data.</text>
</comment>
<reference evidence="1" key="1">
    <citation type="submission" date="2023-07" db="EMBL/GenBank/DDBJ databases">
        <authorList>
            <consortium name="CYATHOMIX"/>
        </authorList>
    </citation>
    <scope>NUCLEOTIDE SEQUENCE</scope>
    <source>
        <strain evidence="1">N/A</strain>
    </source>
</reference>
<dbReference type="PANTHER" id="PTHR47518">
    <property type="entry name" value="SERPENTINE RECEPTOR CLASS EPSILON-13-RELATED"/>
    <property type="match status" value="1"/>
</dbReference>
<proteinExistence type="predicted"/>